<keyword evidence="3" id="KW-1185">Reference proteome</keyword>
<dbReference type="PANTHER" id="PTHR33730">
    <property type="entry name" value="OS05G0542732 PROTEIN-RELATED"/>
    <property type="match status" value="1"/>
</dbReference>
<dbReference type="OrthoDB" id="689003at2759"/>
<dbReference type="OMA" id="SPRFICC"/>
<name>A0A804I4B7_MUSAM</name>
<sequence length="107" mass="11826">MAGLQRSATTFRRSGSSGVVWDERFFSGDLSRMRKEEAAAEFSELRHSKSMASSIRRTTARSGSTGGRHAFRASFVSPGIDPPSPRFICCGFLGTSRSAQRPKPRRR</sequence>
<evidence type="ECO:0000313" key="3">
    <source>
        <dbReference type="Proteomes" id="UP000012960"/>
    </source>
</evidence>
<dbReference type="EMBL" id="HG996467">
    <property type="protein sequence ID" value="CAG1862469.1"/>
    <property type="molecule type" value="Genomic_DNA"/>
</dbReference>
<evidence type="ECO:0000313" key="2">
    <source>
        <dbReference type="EnsemblPlants" id="Ma02_p18820.1"/>
    </source>
</evidence>
<protein>
    <submittedName>
        <fullName evidence="1">(wild Malaysian banana) hypothetical protein</fullName>
    </submittedName>
</protein>
<dbReference type="Gramene" id="Ma02_t18820.1">
    <property type="protein sequence ID" value="Ma02_p18820.1"/>
    <property type="gene ID" value="Ma02_g18820"/>
</dbReference>
<dbReference type="Pfam" id="PF15697">
    <property type="entry name" value="DUF4666"/>
    <property type="match status" value="1"/>
</dbReference>
<proteinExistence type="predicted"/>
<dbReference type="KEGG" id="mus:103975319"/>
<dbReference type="AlphaFoldDB" id="A0A804I4B7"/>
<dbReference type="InterPro" id="IPR031421">
    <property type="entry name" value="DUF4666"/>
</dbReference>
<evidence type="ECO:0000313" key="1">
    <source>
        <dbReference type="EMBL" id="CAG1862469.1"/>
    </source>
</evidence>
<reference evidence="1" key="1">
    <citation type="submission" date="2021-03" db="EMBL/GenBank/DDBJ databases">
        <authorList>
            <consortium name="Genoscope - CEA"/>
            <person name="William W."/>
        </authorList>
    </citation>
    <scope>NUCLEOTIDE SEQUENCE</scope>
    <source>
        <strain evidence="1">Doubled-haploid Pahang</strain>
    </source>
</reference>
<gene>
    <name evidence="1" type="ORF">GSMUA_73630.1</name>
</gene>
<accession>A0A804I4B7</accession>
<dbReference type="EnsemblPlants" id="Ma02_t18820.1">
    <property type="protein sequence ID" value="Ma02_p18820.1"/>
    <property type="gene ID" value="Ma02_g18820"/>
</dbReference>
<dbReference type="Proteomes" id="UP000012960">
    <property type="component" value="Unplaced"/>
</dbReference>
<dbReference type="PANTHER" id="PTHR33730:SF16">
    <property type="entry name" value="OS01G0174100 PROTEIN"/>
    <property type="match status" value="1"/>
</dbReference>
<reference evidence="2" key="2">
    <citation type="submission" date="2021-05" db="UniProtKB">
        <authorList>
            <consortium name="EnsemblPlants"/>
        </authorList>
    </citation>
    <scope>IDENTIFICATION</scope>
    <source>
        <strain evidence="2">subsp. malaccensis</strain>
    </source>
</reference>
<organism evidence="2 3">
    <name type="scientific">Musa acuminata subsp. malaccensis</name>
    <name type="common">Wild banana</name>
    <name type="synonym">Musa malaccensis</name>
    <dbReference type="NCBI Taxonomy" id="214687"/>
    <lineage>
        <taxon>Eukaryota</taxon>
        <taxon>Viridiplantae</taxon>
        <taxon>Streptophyta</taxon>
        <taxon>Embryophyta</taxon>
        <taxon>Tracheophyta</taxon>
        <taxon>Spermatophyta</taxon>
        <taxon>Magnoliopsida</taxon>
        <taxon>Liliopsida</taxon>
        <taxon>Zingiberales</taxon>
        <taxon>Musaceae</taxon>
        <taxon>Musa</taxon>
    </lineage>
</organism>